<name>A0A0C3L487_9AGAM</name>
<dbReference type="HOGENOM" id="CLU_1258837_0_0_1"/>
<accession>A0A0C3L487</accession>
<feature type="non-terminal residue" evidence="2">
    <location>
        <position position="220"/>
    </location>
</feature>
<reference evidence="3" key="2">
    <citation type="submission" date="2015-01" db="EMBL/GenBank/DDBJ databases">
        <title>Evolutionary Origins and Diversification of the Mycorrhizal Mutualists.</title>
        <authorList>
            <consortium name="DOE Joint Genome Institute"/>
            <consortium name="Mycorrhizal Genomics Consortium"/>
            <person name="Kohler A."/>
            <person name="Kuo A."/>
            <person name="Nagy L.G."/>
            <person name="Floudas D."/>
            <person name="Copeland A."/>
            <person name="Barry K.W."/>
            <person name="Cichocki N."/>
            <person name="Veneault-Fourrey C."/>
            <person name="LaButti K."/>
            <person name="Lindquist E.A."/>
            <person name="Lipzen A."/>
            <person name="Lundell T."/>
            <person name="Morin E."/>
            <person name="Murat C."/>
            <person name="Riley R."/>
            <person name="Ohm R."/>
            <person name="Sun H."/>
            <person name="Tunlid A."/>
            <person name="Henrissat B."/>
            <person name="Grigoriev I.V."/>
            <person name="Hibbett D.S."/>
            <person name="Martin F."/>
        </authorList>
    </citation>
    <scope>NUCLEOTIDE SEQUENCE [LARGE SCALE GENOMIC DNA]</scope>
    <source>
        <strain evidence="3">MUT 4182</strain>
    </source>
</reference>
<dbReference type="Proteomes" id="UP000054248">
    <property type="component" value="Unassembled WGS sequence"/>
</dbReference>
<evidence type="ECO:0000313" key="2">
    <source>
        <dbReference type="EMBL" id="KIO16422.1"/>
    </source>
</evidence>
<gene>
    <name evidence="2" type="ORF">M407DRAFT_33928</name>
</gene>
<keyword evidence="3" id="KW-1185">Reference proteome</keyword>
<evidence type="ECO:0000256" key="1">
    <source>
        <dbReference type="SAM" id="MobiDB-lite"/>
    </source>
</evidence>
<protein>
    <submittedName>
        <fullName evidence="2">Uncharacterized protein</fullName>
    </submittedName>
</protein>
<sequence length="220" mass="23598">MTDPNPVSSTPARKRPSKSSAPSRHPFAVPAAPDRSAKDRAGTAVIPSGPPPAPNSEKRMGHSTSNTSPPSHRTIPSSKISEGQRSLAPRIQKELTNKVFKVETYAFIQDVLYNGSETKMKEDKELAGRCLDCLKCLEQPTAGIPSTTSHPTGSTPASLLCPPGTPVYSEGHFPELKPLSGDPEEAIYNPYVSLLNYVGGFFRNGSKNVDSTWLAAQQPT</sequence>
<evidence type="ECO:0000313" key="3">
    <source>
        <dbReference type="Proteomes" id="UP000054248"/>
    </source>
</evidence>
<feature type="compositionally biased region" description="Polar residues" evidence="1">
    <location>
        <begin position="1"/>
        <end position="10"/>
    </location>
</feature>
<organism evidence="2 3">
    <name type="scientific">Tulasnella calospora MUT 4182</name>
    <dbReference type="NCBI Taxonomy" id="1051891"/>
    <lineage>
        <taxon>Eukaryota</taxon>
        <taxon>Fungi</taxon>
        <taxon>Dikarya</taxon>
        <taxon>Basidiomycota</taxon>
        <taxon>Agaricomycotina</taxon>
        <taxon>Agaricomycetes</taxon>
        <taxon>Cantharellales</taxon>
        <taxon>Tulasnellaceae</taxon>
        <taxon>Tulasnella</taxon>
    </lineage>
</organism>
<dbReference type="AlphaFoldDB" id="A0A0C3L487"/>
<dbReference type="EMBL" id="KN823570">
    <property type="protein sequence ID" value="KIO16422.1"/>
    <property type="molecule type" value="Genomic_DNA"/>
</dbReference>
<feature type="region of interest" description="Disordered" evidence="1">
    <location>
        <begin position="1"/>
        <end position="86"/>
    </location>
</feature>
<feature type="compositionally biased region" description="Polar residues" evidence="1">
    <location>
        <begin position="62"/>
        <end position="84"/>
    </location>
</feature>
<reference evidence="2 3" key="1">
    <citation type="submission" date="2014-04" db="EMBL/GenBank/DDBJ databases">
        <authorList>
            <consortium name="DOE Joint Genome Institute"/>
            <person name="Kuo A."/>
            <person name="Girlanda M."/>
            <person name="Perotto S."/>
            <person name="Kohler A."/>
            <person name="Nagy L.G."/>
            <person name="Floudas D."/>
            <person name="Copeland A."/>
            <person name="Barry K.W."/>
            <person name="Cichocki N."/>
            <person name="Veneault-Fourrey C."/>
            <person name="LaButti K."/>
            <person name="Lindquist E.A."/>
            <person name="Lipzen A."/>
            <person name="Lundell T."/>
            <person name="Morin E."/>
            <person name="Murat C."/>
            <person name="Sun H."/>
            <person name="Tunlid A."/>
            <person name="Henrissat B."/>
            <person name="Grigoriev I.V."/>
            <person name="Hibbett D.S."/>
            <person name="Martin F."/>
            <person name="Nordberg H.P."/>
            <person name="Cantor M.N."/>
            <person name="Hua S.X."/>
        </authorList>
    </citation>
    <scope>NUCLEOTIDE SEQUENCE [LARGE SCALE GENOMIC DNA]</scope>
    <source>
        <strain evidence="2 3">MUT 4182</strain>
    </source>
</reference>
<proteinExistence type="predicted"/>